<name>A0A510YAB3_MARHA</name>
<dbReference type="STRING" id="1371.GCA_900166605_00388"/>
<sequence>MKKRKELIYLQCSHCKEDTPHNVEYINGDVYSMECRRCGRELTLNRDIMKEWYSEVYDRVTTKPTRLTEEYRESRKPFVIRMPFRMASKPYRLMRDFNDTQKTLRYYKNKQKKSS</sequence>
<keyword evidence="2" id="KW-1185">Reference proteome</keyword>
<reference evidence="1 2" key="1">
    <citation type="submission" date="2019-07" db="EMBL/GenBank/DDBJ databases">
        <title>Whole genome shotgun sequence of Marinococcus halophilus NBRC 102359.</title>
        <authorList>
            <person name="Hosoyama A."/>
            <person name="Uohara A."/>
            <person name="Ohji S."/>
            <person name="Ichikawa N."/>
        </authorList>
    </citation>
    <scope>NUCLEOTIDE SEQUENCE [LARGE SCALE GENOMIC DNA]</scope>
    <source>
        <strain evidence="1 2">NBRC 102359</strain>
    </source>
</reference>
<dbReference type="RefSeq" id="WP_094907678.1">
    <property type="nucleotide sequence ID" value="NZ_BJUN01000046.1"/>
</dbReference>
<dbReference type="OrthoDB" id="2427546at2"/>
<comment type="caution">
    <text evidence="1">The sequence shown here is derived from an EMBL/GenBank/DDBJ whole genome shotgun (WGS) entry which is preliminary data.</text>
</comment>
<proteinExistence type="predicted"/>
<dbReference type="EMBL" id="BJUN01000046">
    <property type="protein sequence ID" value="GEK60332.1"/>
    <property type="molecule type" value="Genomic_DNA"/>
</dbReference>
<dbReference type="Proteomes" id="UP000321051">
    <property type="component" value="Unassembled WGS sequence"/>
</dbReference>
<dbReference type="AlphaFoldDB" id="A0A510YAB3"/>
<accession>A0A510YAB3</accession>
<evidence type="ECO:0000313" key="1">
    <source>
        <dbReference type="EMBL" id="GEK60332.1"/>
    </source>
</evidence>
<gene>
    <name evidence="1" type="ORF">MHA01_32370</name>
</gene>
<evidence type="ECO:0000313" key="2">
    <source>
        <dbReference type="Proteomes" id="UP000321051"/>
    </source>
</evidence>
<organism evidence="1 2">
    <name type="scientific">Marinococcus halophilus</name>
    <dbReference type="NCBI Taxonomy" id="1371"/>
    <lineage>
        <taxon>Bacteria</taxon>
        <taxon>Bacillati</taxon>
        <taxon>Bacillota</taxon>
        <taxon>Bacilli</taxon>
        <taxon>Bacillales</taxon>
        <taxon>Bacillaceae</taxon>
        <taxon>Marinococcus</taxon>
    </lineage>
</organism>
<evidence type="ECO:0008006" key="3">
    <source>
        <dbReference type="Google" id="ProtNLM"/>
    </source>
</evidence>
<protein>
    <recommendedName>
        <fullName evidence="3">Bh protein</fullName>
    </recommendedName>
</protein>